<protein>
    <submittedName>
        <fullName evidence="7">Radical SAM domain-containing protein</fullName>
    </submittedName>
</protein>
<gene>
    <name evidence="7" type="ORF">GKIL_0590</name>
</gene>
<evidence type="ECO:0000259" key="6">
    <source>
        <dbReference type="Pfam" id="PF12345"/>
    </source>
</evidence>
<evidence type="ECO:0000256" key="3">
    <source>
        <dbReference type="ARBA" id="ARBA00023004"/>
    </source>
</evidence>
<sequence>MKKPAAIVRLPGLPVQTGYGTLEGMADTLTPGKVLSFAACAGRSLTRKRLETLQLNLGRYCNLACSHCHVEAGPRRTEQMEAATAQRILDWLVANPVPTLDLTGGAPELNACFRPLVSGARRLGMKVMDRCNLTVLWEPDQADLGEFLAAHRVEVVASLPCYSPANVDKQRGNGVFDGSIRALQHLNALGYGQPESGLVLNLVYNPVGAHLPPPQARLEADYRRELALHFGIVFNQLFTITNMPIRRFRHYLELSNQLENYQNLLVANYNPVTLDQLMCRSLVSVDWLGNLYDCDFNQMLDLSIPDTEGRKLWDYSAEQLIDRTIATGDHCYGCTAGAGSSCGGALQNDLG</sequence>
<feature type="domain" description="Arsenosugar biosynthesis radical SAM protein ArsS-like C-terminal" evidence="6">
    <location>
        <begin position="211"/>
        <end position="345"/>
    </location>
</feature>
<dbReference type="PANTHER" id="PTHR43728">
    <property type="entry name" value="SLR0304 PROTEIN"/>
    <property type="match status" value="1"/>
</dbReference>
<evidence type="ECO:0000256" key="1">
    <source>
        <dbReference type="ARBA" id="ARBA00022691"/>
    </source>
</evidence>
<dbReference type="InterPro" id="IPR026351">
    <property type="entry name" value="rSAM_ArsS-like"/>
</dbReference>
<keyword evidence="1" id="KW-0949">S-adenosyl-L-methionine</keyword>
<dbReference type="STRING" id="1183438.GKIL_0590"/>
<feature type="domain" description="Radical SAM core" evidence="5">
    <location>
        <begin position="56"/>
        <end position="192"/>
    </location>
</feature>
<dbReference type="PANTHER" id="PTHR43728:SF1">
    <property type="entry name" value="FE-S OXIDOREDUCTASE"/>
    <property type="match status" value="1"/>
</dbReference>
<evidence type="ECO:0000256" key="2">
    <source>
        <dbReference type="ARBA" id="ARBA00022723"/>
    </source>
</evidence>
<dbReference type="Pfam" id="PF12345">
    <property type="entry name" value="DUF3641"/>
    <property type="match status" value="1"/>
</dbReference>
<dbReference type="AlphaFoldDB" id="U5QD90"/>
<dbReference type="GO" id="GO:0003824">
    <property type="term" value="F:catalytic activity"/>
    <property type="evidence" value="ECO:0007669"/>
    <property type="project" value="InterPro"/>
</dbReference>
<dbReference type="Proteomes" id="UP000017396">
    <property type="component" value="Chromosome"/>
</dbReference>
<proteinExistence type="predicted"/>
<dbReference type="CDD" id="cd01335">
    <property type="entry name" value="Radical_SAM"/>
    <property type="match status" value="1"/>
</dbReference>
<organism evidence="7 8">
    <name type="scientific">Gloeobacter kilaueensis (strain ATCC BAA-2537 / CCAP 1431/1 / ULC 316 / JS1)</name>
    <dbReference type="NCBI Taxonomy" id="1183438"/>
    <lineage>
        <taxon>Bacteria</taxon>
        <taxon>Bacillati</taxon>
        <taxon>Cyanobacteriota</taxon>
        <taxon>Cyanophyceae</taxon>
        <taxon>Gloeobacterales</taxon>
        <taxon>Gloeobacteraceae</taxon>
        <taxon>Gloeobacter</taxon>
    </lineage>
</organism>
<dbReference type="SFLD" id="SFLDS00029">
    <property type="entry name" value="Radical_SAM"/>
    <property type="match status" value="1"/>
</dbReference>
<keyword evidence="8" id="KW-1185">Reference proteome</keyword>
<keyword evidence="4" id="KW-0411">Iron-sulfur</keyword>
<name>U5QD90_GLOK1</name>
<dbReference type="Pfam" id="PF04055">
    <property type="entry name" value="Radical_SAM"/>
    <property type="match status" value="1"/>
</dbReference>
<dbReference type="InterPro" id="IPR013785">
    <property type="entry name" value="Aldolase_TIM"/>
</dbReference>
<dbReference type="eggNOG" id="COG0535">
    <property type="taxonomic scope" value="Bacteria"/>
</dbReference>
<dbReference type="SUPFAM" id="SSF102114">
    <property type="entry name" value="Radical SAM enzymes"/>
    <property type="match status" value="1"/>
</dbReference>
<dbReference type="NCBIfam" id="TIGR04167">
    <property type="entry name" value="rSAM_SeCys"/>
    <property type="match status" value="1"/>
</dbReference>
<evidence type="ECO:0000256" key="4">
    <source>
        <dbReference type="ARBA" id="ARBA00023014"/>
    </source>
</evidence>
<dbReference type="InterPro" id="IPR058240">
    <property type="entry name" value="rSAM_sf"/>
</dbReference>
<keyword evidence="2" id="KW-0479">Metal-binding</keyword>
<keyword evidence="3" id="KW-0408">Iron</keyword>
<dbReference type="InterPro" id="IPR024521">
    <property type="entry name" value="ArsS-like_C"/>
</dbReference>
<dbReference type="InterPro" id="IPR007197">
    <property type="entry name" value="rSAM"/>
</dbReference>
<evidence type="ECO:0000259" key="5">
    <source>
        <dbReference type="Pfam" id="PF04055"/>
    </source>
</evidence>
<evidence type="ECO:0000313" key="7">
    <source>
        <dbReference type="EMBL" id="AGY56836.1"/>
    </source>
</evidence>
<dbReference type="SFLD" id="SFLDG01067">
    <property type="entry name" value="SPASM/twitch_domain_containing"/>
    <property type="match status" value="1"/>
</dbReference>
<evidence type="ECO:0000313" key="8">
    <source>
        <dbReference type="Proteomes" id="UP000017396"/>
    </source>
</evidence>
<dbReference type="Gene3D" id="3.20.20.70">
    <property type="entry name" value="Aldolase class I"/>
    <property type="match status" value="1"/>
</dbReference>
<dbReference type="EMBL" id="CP003587">
    <property type="protein sequence ID" value="AGY56836.1"/>
    <property type="molecule type" value="Genomic_DNA"/>
</dbReference>
<dbReference type="GO" id="GO:0051536">
    <property type="term" value="F:iron-sulfur cluster binding"/>
    <property type="evidence" value="ECO:0007669"/>
    <property type="project" value="UniProtKB-KW"/>
</dbReference>
<reference evidence="7 8" key="1">
    <citation type="journal article" date="2013" name="PLoS ONE">
        <title>Cultivation and Complete Genome Sequencing of Gloeobacter kilaueensis sp. nov., from a Lava Cave in Kilauea Caldera, Hawai'i.</title>
        <authorList>
            <person name="Saw J.H."/>
            <person name="Schatz M."/>
            <person name="Brown M.V."/>
            <person name="Kunkel D.D."/>
            <person name="Foster J.S."/>
            <person name="Shick H."/>
            <person name="Christensen S."/>
            <person name="Hou S."/>
            <person name="Wan X."/>
            <person name="Donachie S.P."/>
        </authorList>
    </citation>
    <scope>NUCLEOTIDE SEQUENCE [LARGE SCALE GENOMIC DNA]</scope>
    <source>
        <strain evidence="8">JS</strain>
    </source>
</reference>
<dbReference type="HOGENOM" id="CLU_050695_0_0_3"/>
<dbReference type="KEGG" id="glj:GKIL_0590"/>
<dbReference type="GO" id="GO:0046872">
    <property type="term" value="F:metal ion binding"/>
    <property type="evidence" value="ECO:0007669"/>
    <property type="project" value="UniProtKB-KW"/>
</dbReference>
<accession>U5QD90</accession>